<dbReference type="SUPFAM" id="SSF48452">
    <property type="entry name" value="TPR-like"/>
    <property type="match status" value="2"/>
</dbReference>
<comment type="caution">
    <text evidence="1">The sequence shown here is derived from an EMBL/GenBank/DDBJ whole genome shotgun (WGS) entry which is preliminary data.</text>
</comment>
<sequence length="811" mass="88244">MPEDQHDPTAHDTYSTMSGSAGDVVQARDIDGGVHFHYGRGTPRSAPWQLPRGVRVFVNRRDDLRRLDALITGPQADAADGLVAYVIAGTAGVGKTSLVLHWAHRVRDAFPDGQLYVDLRGYDPGPPVTPGQALERFLIALGVPATAIPPEVDDKSALYRSILADRQMLVILDNAGTTGQVRPLIPGAGRSLAIVTSRSRLSGLLIRDGAQRTILETLSEAESVALLTETMAAYRPGDDPADIAELARLCANLPLALRIAAERAAGRPGMPLGELIADLRDESSLWDALSTGDDDEAEAVRTVFAWSYRALPEHAARLFCLLGLHPGGDFSEAAAAVLADPGEERVRACLDVLAGAYLLEQRSPGRYQFHDLLRAYAVARAGYEVSQQDQLAAVERMCSWYLHGAYQCALSLAHDTTLLFELEPPPGFPAPAFRDREQAARWYAEEKANLLGAVRAAAETDRRELTYRLAVVLERIYATYNHFQDWRVTSELGLEAARALGHREGEAVLCESIGRLCRMTLQLDEAARYHRAAMEIHRELGDRLSTVKALNGLGWVELFAHRPARARAGLEEALPIIQDLGDPYWTATVRYSLGYALIQLELLDEAEPVLARSLGAYRDMGDHRLYESMVLTAFSLLARRRGQSARALATAEDAVAIARDMDNSLWEGTALLYLGKAQLAEGRPEDALVTTQRAAVMFRKEGDPSREAMALDGTGRAYRALGRLPEAADFHRRAATVHGRLGDRWKRAKSLVRLADALAAGGERGEAAPYLAEAQAIFADYDDARSVALRAEAAAAAAGPDPGSESSRSSE</sequence>
<dbReference type="SUPFAM" id="SSF52540">
    <property type="entry name" value="P-loop containing nucleoside triphosphate hydrolases"/>
    <property type="match status" value="1"/>
</dbReference>
<name>A0A4R4PEF8_9ACTN</name>
<dbReference type="Proteomes" id="UP000295431">
    <property type="component" value="Unassembled WGS sequence"/>
</dbReference>
<dbReference type="Pfam" id="PF13424">
    <property type="entry name" value="TPR_12"/>
    <property type="match status" value="1"/>
</dbReference>
<dbReference type="PANTHER" id="PTHR47691:SF3">
    <property type="entry name" value="HTH-TYPE TRANSCRIPTIONAL REGULATOR RV0890C-RELATED"/>
    <property type="match status" value="1"/>
</dbReference>
<dbReference type="PRINTS" id="PR00364">
    <property type="entry name" value="DISEASERSIST"/>
</dbReference>
<accession>A0A4R4PEF8</accession>
<dbReference type="OrthoDB" id="5521887at2"/>
<evidence type="ECO:0000313" key="2">
    <source>
        <dbReference type="Proteomes" id="UP000295431"/>
    </source>
</evidence>
<proteinExistence type="predicted"/>
<keyword evidence="1" id="KW-0067">ATP-binding</keyword>
<dbReference type="AlphaFoldDB" id="A0A4R4PEF8"/>
<reference evidence="1 2" key="1">
    <citation type="submission" date="2019-03" db="EMBL/GenBank/DDBJ databases">
        <title>Draft genome sequences of novel Actinobacteria.</title>
        <authorList>
            <person name="Sahin N."/>
            <person name="Ay H."/>
            <person name="Saygin H."/>
        </authorList>
    </citation>
    <scope>NUCLEOTIDE SEQUENCE [LARGE SCALE GENOMIC DNA]</scope>
    <source>
        <strain evidence="1 2">DSM 45347</strain>
    </source>
</reference>
<dbReference type="PANTHER" id="PTHR47691">
    <property type="entry name" value="REGULATOR-RELATED"/>
    <property type="match status" value="1"/>
</dbReference>
<dbReference type="Gene3D" id="3.40.50.300">
    <property type="entry name" value="P-loop containing nucleotide triphosphate hydrolases"/>
    <property type="match status" value="1"/>
</dbReference>
<protein>
    <submittedName>
        <fullName evidence="1">ATP-binding protein</fullName>
    </submittedName>
</protein>
<organism evidence="1 2">
    <name type="scientific">Actinomadura bangladeshensis</name>
    <dbReference type="NCBI Taxonomy" id="453573"/>
    <lineage>
        <taxon>Bacteria</taxon>
        <taxon>Bacillati</taxon>
        <taxon>Actinomycetota</taxon>
        <taxon>Actinomycetes</taxon>
        <taxon>Streptosporangiales</taxon>
        <taxon>Thermomonosporaceae</taxon>
        <taxon>Actinomadura</taxon>
    </lineage>
</organism>
<dbReference type="GO" id="GO:0005524">
    <property type="term" value="F:ATP binding"/>
    <property type="evidence" value="ECO:0007669"/>
    <property type="project" value="UniProtKB-KW"/>
</dbReference>
<keyword evidence="1" id="KW-0547">Nucleotide-binding</keyword>
<keyword evidence="2" id="KW-1185">Reference proteome</keyword>
<dbReference type="InterPro" id="IPR019734">
    <property type="entry name" value="TPR_rpt"/>
</dbReference>
<dbReference type="InterPro" id="IPR027417">
    <property type="entry name" value="P-loop_NTPase"/>
</dbReference>
<dbReference type="Gene3D" id="1.25.40.10">
    <property type="entry name" value="Tetratricopeptide repeat domain"/>
    <property type="match status" value="2"/>
</dbReference>
<evidence type="ECO:0000313" key="1">
    <source>
        <dbReference type="EMBL" id="TDC20053.1"/>
    </source>
</evidence>
<dbReference type="SMART" id="SM00028">
    <property type="entry name" value="TPR"/>
    <property type="match status" value="6"/>
</dbReference>
<gene>
    <name evidence="1" type="ORF">E1284_01495</name>
</gene>
<dbReference type="EMBL" id="SMJW01000003">
    <property type="protein sequence ID" value="TDC20053.1"/>
    <property type="molecule type" value="Genomic_DNA"/>
</dbReference>
<dbReference type="InterPro" id="IPR011990">
    <property type="entry name" value="TPR-like_helical_dom_sf"/>
</dbReference>